<dbReference type="STRING" id="1177179.A11A3_10741"/>
<dbReference type="PANTHER" id="PTHR43065">
    <property type="entry name" value="SENSOR HISTIDINE KINASE"/>
    <property type="match status" value="1"/>
</dbReference>
<dbReference type="Gene3D" id="3.30.565.10">
    <property type="entry name" value="Histidine kinase-like ATPase, C-terminal domain"/>
    <property type="match status" value="1"/>
</dbReference>
<reference evidence="11 12" key="1">
    <citation type="journal article" date="2012" name="J. Bacteriol.">
        <title>Genome Sequence of the Alkane-Degrading Bacterium Alcanivorax hongdengensis Type Strain A-11-3.</title>
        <authorList>
            <person name="Lai Q."/>
            <person name="Shao Z."/>
        </authorList>
    </citation>
    <scope>NUCLEOTIDE SEQUENCE [LARGE SCALE GENOMIC DNA]</scope>
    <source>
        <strain evidence="11 12">A-11-3</strain>
    </source>
</reference>
<evidence type="ECO:0000256" key="1">
    <source>
        <dbReference type="ARBA" id="ARBA00000085"/>
    </source>
</evidence>
<comment type="caution">
    <text evidence="11">The sequence shown here is derived from an EMBL/GenBank/DDBJ whole genome shotgun (WGS) entry which is preliminary data.</text>
</comment>
<dbReference type="InterPro" id="IPR003594">
    <property type="entry name" value="HATPase_dom"/>
</dbReference>
<keyword evidence="5" id="KW-0547">Nucleotide-binding</keyword>
<dbReference type="CDD" id="cd00082">
    <property type="entry name" value="HisKA"/>
    <property type="match status" value="1"/>
</dbReference>
<dbReference type="PANTHER" id="PTHR43065:SF10">
    <property type="entry name" value="PEROXIDE STRESS-ACTIVATED HISTIDINE KINASE MAK3"/>
    <property type="match status" value="1"/>
</dbReference>
<comment type="catalytic activity">
    <reaction evidence="1">
        <text>ATP + protein L-histidine = ADP + protein N-phospho-L-histidine.</text>
        <dbReference type="EC" id="2.7.13.3"/>
    </reaction>
</comment>
<evidence type="ECO:0000256" key="9">
    <source>
        <dbReference type="SAM" id="Phobius"/>
    </source>
</evidence>
<evidence type="ECO:0000256" key="8">
    <source>
        <dbReference type="ARBA" id="ARBA00023012"/>
    </source>
</evidence>
<keyword evidence="6" id="KW-0418">Kinase</keyword>
<feature type="transmembrane region" description="Helical" evidence="9">
    <location>
        <begin position="67"/>
        <end position="86"/>
    </location>
</feature>
<evidence type="ECO:0000313" key="11">
    <source>
        <dbReference type="EMBL" id="EKF73977.1"/>
    </source>
</evidence>
<name>L0WCZ4_9GAMM</name>
<evidence type="ECO:0000259" key="10">
    <source>
        <dbReference type="PROSITE" id="PS50109"/>
    </source>
</evidence>
<protein>
    <recommendedName>
        <fullName evidence="2">histidine kinase</fullName>
        <ecNumber evidence="2">2.7.13.3</ecNumber>
    </recommendedName>
</protein>
<dbReference type="GO" id="GO:0000155">
    <property type="term" value="F:phosphorelay sensor kinase activity"/>
    <property type="evidence" value="ECO:0007669"/>
    <property type="project" value="InterPro"/>
</dbReference>
<keyword evidence="7" id="KW-0067">ATP-binding</keyword>
<dbReference type="Gene3D" id="1.10.287.130">
    <property type="match status" value="1"/>
</dbReference>
<feature type="domain" description="Histidine kinase" evidence="10">
    <location>
        <begin position="205"/>
        <end position="372"/>
    </location>
</feature>
<evidence type="ECO:0000313" key="12">
    <source>
        <dbReference type="Proteomes" id="UP000010164"/>
    </source>
</evidence>
<evidence type="ECO:0000256" key="3">
    <source>
        <dbReference type="ARBA" id="ARBA00022553"/>
    </source>
</evidence>
<gene>
    <name evidence="11" type="ORF">A11A3_10741</name>
</gene>
<keyword evidence="12" id="KW-1185">Reference proteome</keyword>
<dbReference type="GO" id="GO:0005524">
    <property type="term" value="F:ATP binding"/>
    <property type="evidence" value="ECO:0007669"/>
    <property type="project" value="UniProtKB-KW"/>
</dbReference>
<dbReference type="InterPro" id="IPR036097">
    <property type="entry name" value="HisK_dim/P_sf"/>
</dbReference>
<keyword evidence="9" id="KW-0472">Membrane</keyword>
<evidence type="ECO:0000256" key="7">
    <source>
        <dbReference type="ARBA" id="ARBA00022840"/>
    </source>
</evidence>
<keyword evidence="4" id="KW-0808">Transferase</keyword>
<feature type="transmembrane region" description="Helical" evidence="9">
    <location>
        <begin position="152"/>
        <end position="172"/>
    </location>
</feature>
<dbReference type="InterPro" id="IPR036890">
    <property type="entry name" value="HATPase_C_sf"/>
</dbReference>
<dbReference type="EC" id="2.7.13.3" evidence="2"/>
<feature type="transmembrane region" description="Helical" evidence="9">
    <location>
        <begin position="114"/>
        <end position="132"/>
    </location>
</feature>
<dbReference type="PATRIC" id="fig|1177179.3.peg.2144"/>
<keyword evidence="3" id="KW-0597">Phosphoprotein</keyword>
<dbReference type="InterPro" id="IPR003661">
    <property type="entry name" value="HisK_dim/P_dom"/>
</dbReference>
<dbReference type="SUPFAM" id="SSF47384">
    <property type="entry name" value="Homodimeric domain of signal transducing histidine kinase"/>
    <property type="match status" value="1"/>
</dbReference>
<sequence>MLNWRLRLIWLRCGLVLIIALALLALRTLGHSGYHRPELLWLGALLLPCLLTAVTLRLPIRRQRQMLTLELALDVLLFIGLVQGFGGGGNPLSFYLLVLALLASITLPLANTLLITVLVLGGYLLSLSWYQMPAMDSPMHALSLELSALHSVGMAAVFIALLMVLTLLGQIIQHLMRQQRRQQEQALALAGRRERMYQIAATLADQAHELNTPLGTLVMLADNMLQTPDLPAPLRDDLQQVDALARRVANRLKSSNHTDLPAQLPAGALVGRLQQHLNHLAPTLRIHFQGEDQQPLSDADSWLRVLTNLAYNAMDAGATELNISLQRQPLHWLLQVSDNGPAHSASERQGLGLGLALITTTLEQLGAELELDFGSQWTEARIRWSHHGH</sequence>
<feature type="transmembrane region" description="Helical" evidence="9">
    <location>
        <begin position="40"/>
        <end position="60"/>
    </location>
</feature>
<proteinExistence type="predicted"/>
<dbReference type="PROSITE" id="PS50109">
    <property type="entry name" value="HIS_KIN"/>
    <property type="match status" value="1"/>
</dbReference>
<dbReference type="Pfam" id="PF02518">
    <property type="entry name" value="HATPase_c"/>
    <property type="match status" value="1"/>
</dbReference>
<keyword evidence="9" id="KW-1133">Transmembrane helix</keyword>
<organism evidence="11 12">
    <name type="scientific">Alcanivorax hongdengensis A-11-3</name>
    <dbReference type="NCBI Taxonomy" id="1177179"/>
    <lineage>
        <taxon>Bacteria</taxon>
        <taxon>Pseudomonadati</taxon>
        <taxon>Pseudomonadota</taxon>
        <taxon>Gammaproteobacteria</taxon>
        <taxon>Oceanospirillales</taxon>
        <taxon>Alcanivoracaceae</taxon>
        <taxon>Alcanivorax</taxon>
    </lineage>
</organism>
<evidence type="ECO:0000256" key="5">
    <source>
        <dbReference type="ARBA" id="ARBA00022741"/>
    </source>
</evidence>
<accession>L0WCZ4</accession>
<evidence type="ECO:0000256" key="6">
    <source>
        <dbReference type="ARBA" id="ARBA00022777"/>
    </source>
</evidence>
<keyword evidence="8" id="KW-0902">Two-component regulatory system</keyword>
<dbReference type="InterPro" id="IPR005467">
    <property type="entry name" value="His_kinase_dom"/>
</dbReference>
<dbReference type="eggNOG" id="COG0642">
    <property type="taxonomic scope" value="Bacteria"/>
</dbReference>
<dbReference type="EMBL" id="AMRJ01000016">
    <property type="protein sequence ID" value="EKF73977.1"/>
    <property type="molecule type" value="Genomic_DNA"/>
</dbReference>
<dbReference type="AlphaFoldDB" id="L0WCZ4"/>
<dbReference type="SMART" id="SM00387">
    <property type="entry name" value="HATPase_c"/>
    <property type="match status" value="1"/>
</dbReference>
<evidence type="ECO:0000256" key="2">
    <source>
        <dbReference type="ARBA" id="ARBA00012438"/>
    </source>
</evidence>
<dbReference type="Proteomes" id="UP000010164">
    <property type="component" value="Unassembled WGS sequence"/>
</dbReference>
<keyword evidence="9" id="KW-0812">Transmembrane</keyword>
<dbReference type="SUPFAM" id="SSF55874">
    <property type="entry name" value="ATPase domain of HSP90 chaperone/DNA topoisomerase II/histidine kinase"/>
    <property type="match status" value="1"/>
</dbReference>
<evidence type="ECO:0000256" key="4">
    <source>
        <dbReference type="ARBA" id="ARBA00022679"/>
    </source>
</evidence>